<dbReference type="Proteomes" id="UP000231569">
    <property type="component" value="Unassembled WGS sequence"/>
</dbReference>
<organism evidence="1 2">
    <name type="scientific">Candidatus Roizmanbacteria bacterium CG10_big_fil_rev_8_21_14_0_10_45_7</name>
    <dbReference type="NCBI Taxonomy" id="1974854"/>
    <lineage>
        <taxon>Bacteria</taxon>
        <taxon>Candidatus Roizmaniibacteriota</taxon>
    </lineage>
</organism>
<sequence length="328" mass="38108">MVADPNEPDRVINGEQKVINLLRRFVERSPLKAETSALWLEKALEENKFDQVGGLSRELLAAVFRGMNSDQAMEQLWHPLKETDKRLLRFLRYELGSLLMDLSPEELEILAQEVESDSTQKIITELASIIHSYRQAILDRSDRDSNTARAVKAIKTQSLQWLIQNYKGLQGALYRRLEQKEDLYSETEPQVTDSIPDDLTVVTADRVFNPLKGWRVQYTMDIHRPEGDNLVDIDSDSLDEIVDKLQILIRKFGLSMSTKVSSIVNCLGQIVTTPEDIERTIPHLEKKYSEIDYKKRKRGGMRILYRMLPEEKKLIFFLHKKQAMHYKF</sequence>
<comment type="caution">
    <text evidence="1">The sequence shown here is derived from an EMBL/GenBank/DDBJ whole genome shotgun (WGS) entry which is preliminary data.</text>
</comment>
<reference evidence="2" key="1">
    <citation type="submission" date="2017-09" db="EMBL/GenBank/DDBJ databases">
        <title>Depth-based differentiation of microbial function through sediment-hosted aquifers and enrichment of novel symbionts in the deep terrestrial subsurface.</title>
        <authorList>
            <person name="Probst A.J."/>
            <person name="Ladd B."/>
            <person name="Jarett J.K."/>
            <person name="Geller-Mcgrath D.E."/>
            <person name="Sieber C.M.K."/>
            <person name="Emerson J.B."/>
            <person name="Anantharaman K."/>
            <person name="Thomas B.C."/>
            <person name="Malmstrom R."/>
            <person name="Stieglmeier M."/>
            <person name="Klingl A."/>
            <person name="Woyke T."/>
            <person name="Ryan C.M."/>
            <person name="Banfield J.F."/>
        </authorList>
    </citation>
    <scope>NUCLEOTIDE SEQUENCE [LARGE SCALE GENOMIC DNA]</scope>
</reference>
<proteinExistence type="predicted"/>
<dbReference type="AlphaFoldDB" id="A0A2M8KVG9"/>
<evidence type="ECO:0000313" key="2">
    <source>
        <dbReference type="Proteomes" id="UP000231569"/>
    </source>
</evidence>
<name>A0A2M8KVG9_9BACT</name>
<dbReference type="EMBL" id="PFEE01000017">
    <property type="protein sequence ID" value="PJE63900.1"/>
    <property type="molecule type" value="Genomic_DNA"/>
</dbReference>
<gene>
    <name evidence="1" type="ORF">COU89_00825</name>
</gene>
<protein>
    <submittedName>
        <fullName evidence="1">Uncharacterized protein</fullName>
    </submittedName>
</protein>
<accession>A0A2M8KVG9</accession>
<evidence type="ECO:0000313" key="1">
    <source>
        <dbReference type="EMBL" id="PJE63900.1"/>
    </source>
</evidence>